<dbReference type="EMBL" id="JAVIZC010000001">
    <property type="protein sequence ID" value="MDR6099889.1"/>
    <property type="molecule type" value="Genomic_DNA"/>
</dbReference>
<dbReference type="CDD" id="cd01558">
    <property type="entry name" value="D-AAT_like"/>
    <property type="match status" value="1"/>
</dbReference>
<comment type="similarity">
    <text evidence="6">Belongs to the class-IV pyridoxal-phosphate-dependent aminotransferase family.</text>
</comment>
<dbReference type="FunFam" id="3.20.10.10:FF:000002">
    <property type="entry name" value="D-alanine aminotransferase"/>
    <property type="match status" value="1"/>
</dbReference>
<comment type="pathway">
    <text evidence="3">Amino-acid biosynthesis; L-isoleucine biosynthesis; L-isoleucine from 2-oxobutanoate: step 4/4.</text>
</comment>
<comment type="catalytic activity">
    <reaction evidence="12">
        <text>L-isoleucine + 2-oxoglutarate = (S)-3-methyl-2-oxopentanoate + L-glutamate</text>
        <dbReference type="Rhea" id="RHEA:24801"/>
        <dbReference type="ChEBI" id="CHEBI:16810"/>
        <dbReference type="ChEBI" id="CHEBI:29985"/>
        <dbReference type="ChEBI" id="CHEBI:35146"/>
        <dbReference type="ChEBI" id="CHEBI:58045"/>
        <dbReference type="EC" id="2.6.1.42"/>
    </reaction>
</comment>
<keyword evidence="14" id="KW-0032">Aminotransferase</keyword>
<dbReference type="GO" id="GO:0005829">
    <property type="term" value="C:cytosol"/>
    <property type="evidence" value="ECO:0007669"/>
    <property type="project" value="TreeGrafter"/>
</dbReference>
<dbReference type="SUPFAM" id="SSF56752">
    <property type="entry name" value="D-aminoacid aminotransferase-like PLP-dependent enzymes"/>
    <property type="match status" value="1"/>
</dbReference>
<evidence type="ECO:0000256" key="4">
    <source>
        <dbReference type="ARBA" id="ARBA00004931"/>
    </source>
</evidence>
<evidence type="ECO:0000256" key="11">
    <source>
        <dbReference type="ARBA" id="ARBA00048212"/>
    </source>
</evidence>
<evidence type="ECO:0000256" key="6">
    <source>
        <dbReference type="ARBA" id="ARBA00009320"/>
    </source>
</evidence>
<evidence type="ECO:0000313" key="14">
    <source>
        <dbReference type="EMBL" id="MDR6099889.1"/>
    </source>
</evidence>
<dbReference type="PANTHER" id="PTHR42743:SF11">
    <property type="entry name" value="AMINODEOXYCHORISMATE LYASE"/>
    <property type="match status" value="1"/>
</dbReference>
<dbReference type="InterPro" id="IPR050571">
    <property type="entry name" value="Class-IV_PLP-Dep_Aminotrnsfr"/>
</dbReference>
<comment type="function">
    <text evidence="2">Acts on leucine, isoleucine and valine.</text>
</comment>
<evidence type="ECO:0000256" key="2">
    <source>
        <dbReference type="ARBA" id="ARBA00003109"/>
    </source>
</evidence>
<dbReference type="GO" id="GO:0004084">
    <property type="term" value="F:branched-chain-amino-acid transaminase activity"/>
    <property type="evidence" value="ECO:0007669"/>
    <property type="project" value="UniProtKB-EC"/>
</dbReference>
<keyword evidence="9" id="KW-0663">Pyridoxal phosphate</keyword>
<keyword evidence="10" id="KW-0100">Branched-chain amino acid biosynthesis</keyword>
<evidence type="ECO:0000256" key="5">
    <source>
        <dbReference type="ARBA" id="ARBA00005072"/>
    </source>
</evidence>
<dbReference type="Gene3D" id="3.20.10.10">
    <property type="entry name" value="D-amino Acid Aminotransferase, subunit A, domain 2"/>
    <property type="match status" value="1"/>
</dbReference>
<reference evidence="14" key="1">
    <citation type="submission" date="2023-08" db="EMBL/GenBank/DDBJ databases">
        <title>Functional and genomic diversity of the sorghum phyllosphere microbiome.</title>
        <authorList>
            <person name="Shade A."/>
        </authorList>
    </citation>
    <scope>NUCLEOTIDE SEQUENCE</scope>
    <source>
        <strain evidence="14">SORGH_AS_0974</strain>
    </source>
</reference>
<proteinExistence type="inferred from homology"/>
<dbReference type="Gene3D" id="3.30.470.10">
    <property type="match status" value="1"/>
</dbReference>
<comment type="catalytic activity">
    <reaction evidence="13">
        <text>L-leucine + 2-oxoglutarate = 4-methyl-2-oxopentanoate + L-glutamate</text>
        <dbReference type="Rhea" id="RHEA:18321"/>
        <dbReference type="ChEBI" id="CHEBI:16810"/>
        <dbReference type="ChEBI" id="CHEBI:17865"/>
        <dbReference type="ChEBI" id="CHEBI:29985"/>
        <dbReference type="ChEBI" id="CHEBI:57427"/>
        <dbReference type="EC" id="2.6.1.42"/>
    </reaction>
</comment>
<dbReference type="NCBIfam" id="NF005209">
    <property type="entry name" value="PRK06680.1"/>
    <property type="match status" value="1"/>
</dbReference>
<comment type="pathway">
    <text evidence="5">Amino-acid biosynthesis; L-leucine biosynthesis; L-leucine from 3-methyl-2-oxobutanoate: step 4/4.</text>
</comment>
<dbReference type="EC" id="2.6.1.42" evidence="7"/>
<accession>A0AAJ2BBC9</accession>
<evidence type="ECO:0000256" key="9">
    <source>
        <dbReference type="ARBA" id="ARBA00022898"/>
    </source>
</evidence>
<dbReference type="RefSeq" id="WP_309769023.1">
    <property type="nucleotide sequence ID" value="NZ_JAVIZC010000001.1"/>
</dbReference>
<evidence type="ECO:0000256" key="12">
    <source>
        <dbReference type="ARBA" id="ARBA00048798"/>
    </source>
</evidence>
<dbReference type="AlphaFoldDB" id="A0AAJ2BBC9"/>
<dbReference type="GO" id="GO:0008652">
    <property type="term" value="P:amino acid biosynthetic process"/>
    <property type="evidence" value="ECO:0007669"/>
    <property type="project" value="UniProtKB-ARBA"/>
</dbReference>
<keyword evidence="10" id="KW-0028">Amino-acid biosynthesis</keyword>
<dbReference type="Proteomes" id="UP001255601">
    <property type="component" value="Unassembled WGS sequence"/>
</dbReference>
<dbReference type="InterPro" id="IPR043131">
    <property type="entry name" value="BCAT-like_N"/>
</dbReference>
<evidence type="ECO:0000256" key="8">
    <source>
        <dbReference type="ARBA" id="ARBA00014472"/>
    </source>
</evidence>
<evidence type="ECO:0000256" key="13">
    <source>
        <dbReference type="ARBA" id="ARBA00049229"/>
    </source>
</evidence>
<organism evidence="14 15">
    <name type="scientific">Agrobacterium larrymoorei</name>
    <dbReference type="NCBI Taxonomy" id="160699"/>
    <lineage>
        <taxon>Bacteria</taxon>
        <taxon>Pseudomonadati</taxon>
        <taxon>Pseudomonadota</taxon>
        <taxon>Alphaproteobacteria</taxon>
        <taxon>Hyphomicrobiales</taxon>
        <taxon>Rhizobiaceae</taxon>
        <taxon>Rhizobium/Agrobacterium group</taxon>
        <taxon>Agrobacterium</taxon>
    </lineage>
</organism>
<comment type="pathway">
    <text evidence="4">Amino-acid biosynthesis; L-valine biosynthesis; L-valine from pyruvate: step 4/4.</text>
</comment>
<dbReference type="GO" id="GO:0009082">
    <property type="term" value="P:branched-chain amino acid biosynthetic process"/>
    <property type="evidence" value="ECO:0007669"/>
    <property type="project" value="UniProtKB-KW"/>
</dbReference>
<evidence type="ECO:0000256" key="3">
    <source>
        <dbReference type="ARBA" id="ARBA00004824"/>
    </source>
</evidence>
<comment type="catalytic activity">
    <reaction evidence="11">
        <text>L-valine + 2-oxoglutarate = 3-methyl-2-oxobutanoate + L-glutamate</text>
        <dbReference type="Rhea" id="RHEA:24813"/>
        <dbReference type="ChEBI" id="CHEBI:11851"/>
        <dbReference type="ChEBI" id="CHEBI:16810"/>
        <dbReference type="ChEBI" id="CHEBI:29985"/>
        <dbReference type="ChEBI" id="CHEBI:57762"/>
        <dbReference type="EC" id="2.6.1.42"/>
    </reaction>
</comment>
<sequence length="290" mass="32177">MDRTVYLNGAWVAEGDAKVSVFDRGFLFADAIYEVTAIIQGKLVDYPGHLARLKRSLDALGIAMPVAEAELLELHKEIARRNGVEDGLIYLQVSRGVQDRDFVFPETMQPTFVMFTQTKKVLDNPKWKTGLSVKTVPEGRWSDRQIKTVQLLYSSLRKTQANREGYDDVLFVENGYITEASSANFHIVTQNGTLVTRDLSNALLHGITRGSILHLARQADLTVEERAFTPEEAKSASEAFVTSATSFVTPVVKMDGDTIGNGEIGPISRRLLDIYIREQIATGIAVDRPS</sequence>
<evidence type="ECO:0000256" key="10">
    <source>
        <dbReference type="ARBA" id="ARBA00023304"/>
    </source>
</evidence>
<evidence type="ECO:0000313" key="15">
    <source>
        <dbReference type="Proteomes" id="UP001255601"/>
    </source>
</evidence>
<protein>
    <recommendedName>
        <fullName evidence="8">Probable branched-chain-amino-acid aminotransferase</fullName>
        <ecNumber evidence="7">2.6.1.42</ecNumber>
    </recommendedName>
</protein>
<evidence type="ECO:0000256" key="7">
    <source>
        <dbReference type="ARBA" id="ARBA00013053"/>
    </source>
</evidence>
<comment type="cofactor">
    <cofactor evidence="1">
        <name>pyridoxal 5'-phosphate</name>
        <dbReference type="ChEBI" id="CHEBI:597326"/>
    </cofactor>
</comment>
<dbReference type="InterPro" id="IPR043132">
    <property type="entry name" value="BCAT-like_C"/>
</dbReference>
<keyword evidence="14" id="KW-0808">Transferase</keyword>
<comment type="caution">
    <text evidence="14">The sequence shown here is derived from an EMBL/GenBank/DDBJ whole genome shotgun (WGS) entry which is preliminary data.</text>
</comment>
<dbReference type="PANTHER" id="PTHR42743">
    <property type="entry name" value="AMINO-ACID AMINOTRANSFERASE"/>
    <property type="match status" value="1"/>
</dbReference>
<dbReference type="InterPro" id="IPR036038">
    <property type="entry name" value="Aminotransferase-like"/>
</dbReference>
<dbReference type="InterPro" id="IPR001544">
    <property type="entry name" value="Aminotrans_IV"/>
</dbReference>
<name>A0AAJ2BBC9_9HYPH</name>
<dbReference type="Pfam" id="PF01063">
    <property type="entry name" value="Aminotran_4"/>
    <property type="match status" value="1"/>
</dbReference>
<evidence type="ECO:0000256" key="1">
    <source>
        <dbReference type="ARBA" id="ARBA00001933"/>
    </source>
</evidence>
<gene>
    <name evidence="14" type="ORF">QE369_000067</name>
</gene>